<keyword evidence="14" id="KW-1185">Reference proteome</keyword>
<dbReference type="GO" id="GO:0005524">
    <property type="term" value="F:ATP binding"/>
    <property type="evidence" value="ECO:0007669"/>
    <property type="project" value="UniProtKB-KW"/>
</dbReference>
<dbReference type="EMBL" id="CP051481">
    <property type="protein sequence ID" value="QJG66752.1"/>
    <property type="molecule type" value="Genomic_DNA"/>
</dbReference>
<feature type="domain" description="ABC transporter" evidence="11">
    <location>
        <begin position="376"/>
        <end position="612"/>
    </location>
</feature>
<dbReference type="InterPro" id="IPR003439">
    <property type="entry name" value="ABC_transporter-like_ATP-bd"/>
</dbReference>
<dbReference type="SUPFAM" id="SSF52540">
    <property type="entry name" value="P-loop containing nucleoside triphosphate hydrolases"/>
    <property type="match status" value="1"/>
</dbReference>
<name>A0A858U2V9_9MOLU</name>
<organism evidence="13 14">
    <name type="scientific">Mycoplasma phocoenae</name>
    <dbReference type="NCBI Taxonomy" id="754517"/>
    <lineage>
        <taxon>Bacteria</taxon>
        <taxon>Bacillati</taxon>
        <taxon>Mycoplasmatota</taxon>
        <taxon>Mollicutes</taxon>
        <taxon>Mycoplasmataceae</taxon>
        <taxon>Mycoplasma</taxon>
    </lineage>
</organism>
<dbReference type="PROSITE" id="PS50893">
    <property type="entry name" value="ABC_TRANSPORTER_2"/>
    <property type="match status" value="1"/>
</dbReference>
<dbReference type="Proteomes" id="UP000501060">
    <property type="component" value="Chromosome"/>
</dbReference>
<accession>A0A858U2V9</accession>
<feature type="transmembrane region" description="Helical" evidence="10">
    <location>
        <begin position="320"/>
        <end position="342"/>
    </location>
</feature>
<dbReference type="InterPro" id="IPR003593">
    <property type="entry name" value="AAA+_ATPase"/>
</dbReference>
<evidence type="ECO:0000313" key="13">
    <source>
        <dbReference type="EMBL" id="QJG66752.1"/>
    </source>
</evidence>
<keyword evidence="5 10" id="KW-0812">Transmembrane</keyword>
<evidence type="ECO:0000256" key="6">
    <source>
        <dbReference type="ARBA" id="ARBA00022741"/>
    </source>
</evidence>
<dbReference type="FunFam" id="3.40.50.300:FF:000221">
    <property type="entry name" value="Multidrug ABC transporter ATP-binding protein"/>
    <property type="match status" value="1"/>
</dbReference>
<evidence type="ECO:0000256" key="7">
    <source>
        <dbReference type="ARBA" id="ARBA00022840"/>
    </source>
</evidence>
<dbReference type="GO" id="GO:0016887">
    <property type="term" value="F:ATP hydrolysis activity"/>
    <property type="evidence" value="ECO:0007669"/>
    <property type="project" value="InterPro"/>
</dbReference>
<evidence type="ECO:0000259" key="12">
    <source>
        <dbReference type="PROSITE" id="PS50929"/>
    </source>
</evidence>
<feature type="transmembrane region" description="Helical" evidence="10">
    <location>
        <begin position="261"/>
        <end position="285"/>
    </location>
</feature>
<evidence type="ECO:0000256" key="4">
    <source>
        <dbReference type="ARBA" id="ARBA00022475"/>
    </source>
</evidence>
<dbReference type="GO" id="GO:0005886">
    <property type="term" value="C:plasma membrane"/>
    <property type="evidence" value="ECO:0007669"/>
    <property type="project" value="UniProtKB-SubCell"/>
</dbReference>
<comment type="subcellular location">
    <subcellularLocation>
        <location evidence="1">Cell membrane</location>
        <topology evidence="1">Multi-pass membrane protein</topology>
    </subcellularLocation>
</comment>
<comment type="similarity">
    <text evidence="2">Belongs to the ABC transporter superfamily.</text>
</comment>
<evidence type="ECO:0000256" key="8">
    <source>
        <dbReference type="ARBA" id="ARBA00022989"/>
    </source>
</evidence>
<dbReference type="PANTHER" id="PTHR43394:SF1">
    <property type="entry name" value="ATP-BINDING CASSETTE SUB-FAMILY B MEMBER 10, MITOCHONDRIAL"/>
    <property type="match status" value="1"/>
</dbReference>
<keyword evidence="9 10" id="KW-0472">Membrane</keyword>
<keyword evidence="8 10" id="KW-1133">Transmembrane helix</keyword>
<feature type="transmembrane region" description="Helical" evidence="10">
    <location>
        <begin position="184"/>
        <end position="203"/>
    </location>
</feature>
<keyword evidence="3" id="KW-0813">Transport</keyword>
<evidence type="ECO:0000256" key="9">
    <source>
        <dbReference type="ARBA" id="ARBA00023136"/>
    </source>
</evidence>
<reference evidence="13 14" key="1">
    <citation type="submission" date="2020-04" db="EMBL/GenBank/DDBJ databases">
        <title>Novel Mycoplasma species detected in Phocoena phocoena (harbor porpoise) from the USA.</title>
        <authorList>
            <person name="Volokhov D.V."/>
        </authorList>
    </citation>
    <scope>NUCLEOTIDE SEQUENCE [LARGE SCALE GENOMIC DNA]</scope>
    <source>
        <strain evidence="13 14">Phocoena C-264-GEN</strain>
    </source>
</reference>
<dbReference type="InterPro" id="IPR036640">
    <property type="entry name" value="ABC1_TM_sf"/>
</dbReference>
<evidence type="ECO:0000256" key="5">
    <source>
        <dbReference type="ARBA" id="ARBA00022692"/>
    </source>
</evidence>
<dbReference type="KEGG" id="mphe:HGG69_00175"/>
<evidence type="ECO:0000256" key="3">
    <source>
        <dbReference type="ARBA" id="ARBA00022448"/>
    </source>
</evidence>
<dbReference type="PANTHER" id="PTHR43394">
    <property type="entry name" value="ATP-DEPENDENT PERMEASE MDL1, MITOCHONDRIAL"/>
    <property type="match status" value="1"/>
</dbReference>
<evidence type="ECO:0000256" key="10">
    <source>
        <dbReference type="SAM" id="Phobius"/>
    </source>
</evidence>
<evidence type="ECO:0000259" key="11">
    <source>
        <dbReference type="PROSITE" id="PS50893"/>
    </source>
</evidence>
<evidence type="ECO:0000313" key="14">
    <source>
        <dbReference type="Proteomes" id="UP000501060"/>
    </source>
</evidence>
<dbReference type="RefSeq" id="WP_169604803.1">
    <property type="nucleotide sequence ID" value="NZ_CP051481.1"/>
</dbReference>
<feature type="transmembrane region" description="Helical" evidence="10">
    <location>
        <begin position="155"/>
        <end position="178"/>
    </location>
</feature>
<proteinExistence type="inferred from homology"/>
<dbReference type="Gene3D" id="3.40.50.300">
    <property type="entry name" value="P-loop containing nucleotide triphosphate hydrolases"/>
    <property type="match status" value="1"/>
</dbReference>
<feature type="domain" description="ABC transmembrane type-1" evidence="12">
    <location>
        <begin position="17"/>
        <end position="296"/>
    </location>
</feature>
<evidence type="ECO:0000256" key="1">
    <source>
        <dbReference type="ARBA" id="ARBA00004651"/>
    </source>
</evidence>
<dbReference type="InterPro" id="IPR011527">
    <property type="entry name" value="ABC1_TM_dom"/>
</dbReference>
<dbReference type="SMART" id="SM00382">
    <property type="entry name" value="AAA"/>
    <property type="match status" value="1"/>
</dbReference>
<feature type="transmembrane region" description="Helical" evidence="10">
    <location>
        <begin position="83"/>
        <end position="108"/>
    </location>
</feature>
<gene>
    <name evidence="13" type="ORF">HGG69_00175</name>
</gene>
<protein>
    <submittedName>
        <fullName evidence="13">ABC transporter ATP-binding protein</fullName>
    </submittedName>
</protein>
<dbReference type="PROSITE" id="PS50929">
    <property type="entry name" value="ABC_TM1F"/>
    <property type="match status" value="1"/>
</dbReference>
<dbReference type="InterPro" id="IPR039421">
    <property type="entry name" value="Type_1_exporter"/>
</dbReference>
<dbReference type="GO" id="GO:0015421">
    <property type="term" value="F:ABC-type oligopeptide transporter activity"/>
    <property type="evidence" value="ECO:0007669"/>
    <property type="project" value="TreeGrafter"/>
</dbReference>
<sequence length="618" mass="69623">MNKIFSVMNWKLKLLTFFCILFTVLTVFATLLFPNLIAQLIGLTASKNIEQGLDIQNREIHLTFIGFIKLGPYKDIYEATRKMIPLFLGILFLGFLFNVISSILANYVSVKTSLLLRQQLFEHIQGLNQSQLNKLSSSRLLINLTNDIEKIEQGLFLSLKALLLGPLYFIGGLVFALLTNLKLSISFAVLIPLLVITLAIVAWKGLPLFKKQQDVTDSINMNTKESIAGIKLIKSYNCQNFIAKRYERVSRKWAQIGIKGLLIQYLGQISVVLMINLATVTILAVSASPLMRPDLSNLSQEAIKIAQSEYQNFIVSINSFIGYLWTVTTGFIMTIFILVFCFRSHVSAKRYYEVIAHKNTLLTNPNNEKNIEKGDIEFNNVSFRYYESSIEPVLKNVSFKIKSGETIGIIGPTGSGKTSLAKLITHEYDAQEGKIFIDGQLIQEYNQTNLNKAITHIYQKPFLFSGSIEKNMRLANSDATEQEIYEALKISCIDDFVKEQDTQLNYEISQGSTNVSGGQRQRLFIAQGLLKKPKILILDDSTSALDNKTEKKVKQSIIQKYKNLTTFIISQKITSVKDCDKIIVLENGVITGFDTHNNLLKNHALYKEINVLQGGGNE</sequence>
<keyword evidence="4" id="KW-1003">Cell membrane</keyword>
<dbReference type="PROSITE" id="PS00211">
    <property type="entry name" value="ABC_TRANSPORTER_1"/>
    <property type="match status" value="1"/>
</dbReference>
<dbReference type="Pfam" id="PF00664">
    <property type="entry name" value="ABC_membrane"/>
    <property type="match status" value="1"/>
</dbReference>
<keyword evidence="6" id="KW-0547">Nucleotide-binding</keyword>
<dbReference type="Gene3D" id="1.20.1560.10">
    <property type="entry name" value="ABC transporter type 1, transmembrane domain"/>
    <property type="match status" value="1"/>
</dbReference>
<dbReference type="Pfam" id="PF00005">
    <property type="entry name" value="ABC_tran"/>
    <property type="match status" value="1"/>
</dbReference>
<dbReference type="AlphaFoldDB" id="A0A858U2V9"/>
<dbReference type="InterPro" id="IPR017871">
    <property type="entry name" value="ABC_transporter-like_CS"/>
</dbReference>
<evidence type="ECO:0000256" key="2">
    <source>
        <dbReference type="ARBA" id="ARBA00005417"/>
    </source>
</evidence>
<dbReference type="SUPFAM" id="SSF90123">
    <property type="entry name" value="ABC transporter transmembrane region"/>
    <property type="match status" value="1"/>
</dbReference>
<keyword evidence="7 13" id="KW-0067">ATP-binding</keyword>
<dbReference type="InterPro" id="IPR027417">
    <property type="entry name" value="P-loop_NTPase"/>
</dbReference>